<reference evidence="2" key="1">
    <citation type="submission" date="2020-11" db="EMBL/GenBank/DDBJ databases">
        <title>Sequencing the genomes of 1000 actinobacteria strains.</title>
        <authorList>
            <person name="Klenk H.-P."/>
        </authorList>
    </citation>
    <scope>NUCLEOTIDE SEQUENCE</scope>
    <source>
        <strain evidence="2">DSM 45356</strain>
    </source>
</reference>
<comment type="caution">
    <text evidence="2">The sequence shown here is derived from an EMBL/GenBank/DDBJ whole genome shotgun (WGS) entry which is preliminary data.</text>
</comment>
<dbReference type="Pfam" id="PF08534">
    <property type="entry name" value="Redoxin"/>
    <property type="match status" value="1"/>
</dbReference>
<dbReference type="AlphaFoldDB" id="A0A8J7KDG3"/>
<evidence type="ECO:0000259" key="1">
    <source>
        <dbReference type="PROSITE" id="PS51352"/>
    </source>
</evidence>
<dbReference type="GO" id="GO:0016491">
    <property type="term" value="F:oxidoreductase activity"/>
    <property type="evidence" value="ECO:0007669"/>
    <property type="project" value="InterPro"/>
</dbReference>
<dbReference type="InterPro" id="IPR013740">
    <property type="entry name" value="Redoxin"/>
</dbReference>
<keyword evidence="2" id="KW-0413">Isomerase</keyword>
<organism evidence="2 3">
    <name type="scientific">Longispora fulva</name>
    <dbReference type="NCBI Taxonomy" id="619741"/>
    <lineage>
        <taxon>Bacteria</taxon>
        <taxon>Bacillati</taxon>
        <taxon>Actinomycetota</taxon>
        <taxon>Actinomycetes</taxon>
        <taxon>Micromonosporales</taxon>
        <taxon>Micromonosporaceae</taxon>
        <taxon>Longispora</taxon>
    </lineage>
</organism>
<accession>A0A8J7KDG3</accession>
<dbReference type="Gene3D" id="3.40.30.10">
    <property type="entry name" value="Glutaredoxin"/>
    <property type="match status" value="1"/>
</dbReference>
<dbReference type="EMBL" id="JADOUF010000001">
    <property type="protein sequence ID" value="MBG6133995.1"/>
    <property type="molecule type" value="Genomic_DNA"/>
</dbReference>
<protein>
    <submittedName>
        <fullName evidence="2">Thiol-disulfide isomerase/thioredoxin</fullName>
    </submittedName>
</protein>
<dbReference type="PROSITE" id="PS51352">
    <property type="entry name" value="THIOREDOXIN_2"/>
    <property type="match status" value="1"/>
</dbReference>
<dbReference type="SUPFAM" id="SSF52833">
    <property type="entry name" value="Thioredoxin-like"/>
    <property type="match status" value="1"/>
</dbReference>
<proteinExistence type="predicted"/>
<sequence>MTSVLLAAGTALTAMCVLNLWLTLRLAAVVRDRLAAPGATPPASKPAGTALPAFDATTTAGRPVSGAELSSGEVAIGMFTSTCPPCVASLPPFRELAARLAAAGGRALAVVVDDHESAPQTAAQLAEVCDTVLVASTGPLLQAFGISAFPTFEHYSDGGLVVSSHTVEDLPRPVPA</sequence>
<evidence type="ECO:0000313" key="2">
    <source>
        <dbReference type="EMBL" id="MBG6133995.1"/>
    </source>
</evidence>
<gene>
    <name evidence="2" type="ORF">IW245_000189</name>
</gene>
<feature type="domain" description="Thioredoxin" evidence="1">
    <location>
        <begin position="45"/>
        <end position="176"/>
    </location>
</feature>
<dbReference type="InterPro" id="IPR013766">
    <property type="entry name" value="Thioredoxin_domain"/>
</dbReference>
<dbReference type="Proteomes" id="UP000622552">
    <property type="component" value="Unassembled WGS sequence"/>
</dbReference>
<dbReference type="InterPro" id="IPR036249">
    <property type="entry name" value="Thioredoxin-like_sf"/>
</dbReference>
<dbReference type="GO" id="GO:0016853">
    <property type="term" value="F:isomerase activity"/>
    <property type="evidence" value="ECO:0007669"/>
    <property type="project" value="UniProtKB-KW"/>
</dbReference>
<keyword evidence="3" id="KW-1185">Reference proteome</keyword>
<name>A0A8J7KDG3_9ACTN</name>
<dbReference type="RefSeq" id="WP_197001286.1">
    <property type="nucleotide sequence ID" value="NZ_BONS01000045.1"/>
</dbReference>
<evidence type="ECO:0000313" key="3">
    <source>
        <dbReference type="Proteomes" id="UP000622552"/>
    </source>
</evidence>